<dbReference type="GO" id="GO:0005524">
    <property type="term" value="F:ATP binding"/>
    <property type="evidence" value="ECO:0007669"/>
    <property type="project" value="InterPro"/>
</dbReference>
<dbReference type="SUPFAM" id="SSF50447">
    <property type="entry name" value="Translation proteins"/>
    <property type="match status" value="1"/>
</dbReference>
<keyword evidence="3" id="KW-1185">Reference proteome</keyword>
<sequence>MRILAHHHDKTPEEYRMTLLLSRSQPELTTCTATILHTGTDEKGHYFVTGETVFYPQGGGQMSDVGSVTYNDQPFAIKQVLMNAGEARHYLADALIALEEGAEVQLDIDAAFRQRASIAHTAGHLISHVVETLMPSLIPAKGHHFLPGSYVEFSGNSTLSAEQLLEQVKEKVQQAIDADLPVTTGTLSFDEIAGLRPELAGAIPQNEAIRTVTIGGYLPFACGGTHAGSTGALQGLELRKIKVKDRVKISYEIA</sequence>
<dbReference type="InterPro" id="IPR018164">
    <property type="entry name" value="Ala-tRNA-synth_IIc_N"/>
</dbReference>
<dbReference type="Proteomes" id="UP000317663">
    <property type="component" value="Unassembled WGS sequence"/>
</dbReference>
<dbReference type="GO" id="GO:0004813">
    <property type="term" value="F:alanine-tRNA ligase activity"/>
    <property type="evidence" value="ECO:0007669"/>
    <property type="project" value="InterPro"/>
</dbReference>
<comment type="caution">
    <text evidence="2">The sequence shown here is derived from an EMBL/GenBank/DDBJ whole genome shotgun (WGS) entry which is preliminary data.</text>
</comment>
<dbReference type="EMBL" id="RCZD01000011">
    <property type="protein sequence ID" value="TPG58323.1"/>
    <property type="molecule type" value="Genomic_DNA"/>
</dbReference>
<gene>
    <name evidence="2" type="ORF">EAH77_18955</name>
</gene>
<dbReference type="SUPFAM" id="SSF55186">
    <property type="entry name" value="ThrRS/AlaRS common domain"/>
    <property type="match status" value="1"/>
</dbReference>
<dbReference type="PANTHER" id="PTHR43462">
    <property type="entry name" value="ALANYL-TRNA EDITING PROTEIN"/>
    <property type="match status" value="1"/>
</dbReference>
<dbReference type="AlphaFoldDB" id="A0A502GCA4"/>
<dbReference type="InterPro" id="IPR051335">
    <property type="entry name" value="Alanyl-tRNA_Editing_Enzymes"/>
</dbReference>
<dbReference type="PANTHER" id="PTHR43462:SF2">
    <property type="entry name" value="THREONYL AND ALANYL TRNA SYNTHETASE SECOND ADDITIONAL DOMAIN-CONTAINING PROTEIN"/>
    <property type="match status" value="1"/>
</dbReference>
<proteinExistence type="predicted"/>
<reference evidence="2 3" key="1">
    <citation type="journal article" date="2019" name="Environ. Microbiol.">
        <title>Species interactions and distinct microbial communities in high Arctic permafrost affected cryosols are associated with the CH4 and CO2 gas fluxes.</title>
        <authorList>
            <person name="Altshuler I."/>
            <person name="Hamel J."/>
            <person name="Turney S."/>
            <person name="Magnuson E."/>
            <person name="Levesque R."/>
            <person name="Greer C."/>
            <person name="Whyte L.G."/>
        </authorList>
    </citation>
    <scope>NUCLEOTIDE SEQUENCE [LARGE SCALE GENOMIC DNA]</scope>
    <source>
        <strain evidence="2 3">E4</strain>
    </source>
</reference>
<name>A0A502GCA4_9GAMM</name>
<dbReference type="GO" id="GO:0006419">
    <property type="term" value="P:alanyl-tRNA aminoacylation"/>
    <property type="evidence" value="ECO:0007669"/>
    <property type="project" value="InterPro"/>
</dbReference>
<evidence type="ECO:0000313" key="3">
    <source>
        <dbReference type="Proteomes" id="UP000317663"/>
    </source>
</evidence>
<dbReference type="InterPro" id="IPR009000">
    <property type="entry name" value="Transl_B-barrel_sf"/>
</dbReference>
<evidence type="ECO:0000313" key="2">
    <source>
        <dbReference type="EMBL" id="TPG58323.1"/>
    </source>
</evidence>
<protein>
    <recommendedName>
        <fullName evidence="1">Alanyl-tRNA synthetase class IIc N-terminal domain-containing protein</fullName>
    </recommendedName>
</protein>
<dbReference type="InterPro" id="IPR018163">
    <property type="entry name" value="Thr/Ala-tRNA-synth_IIc_edit"/>
</dbReference>
<feature type="domain" description="Alanyl-tRNA synthetase class IIc N-terminal" evidence="1">
    <location>
        <begin position="44"/>
        <end position="110"/>
    </location>
</feature>
<dbReference type="OrthoDB" id="9812949at2"/>
<dbReference type="Gene3D" id="2.40.30.130">
    <property type="match status" value="1"/>
</dbReference>
<accession>A0A502GCA4</accession>
<evidence type="ECO:0000259" key="1">
    <source>
        <dbReference type="Pfam" id="PF01411"/>
    </source>
</evidence>
<organism evidence="2 3">
    <name type="scientific">Ewingella americana</name>
    <dbReference type="NCBI Taxonomy" id="41202"/>
    <lineage>
        <taxon>Bacteria</taxon>
        <taxon>Pseudomonadati</taxon>
        <taxon>Pseudomonadota</taxon>
        <taxon>Gammaproteobacteria</taxon>
        <taxon>Enterobacterales</taxon>
        <taxon>Yersiniaceae</taxon>
        <taxon>Ewingella</taxon>
    </lineage>
</organism>
<dbReference type="Gene3D" id="3.30.980.10">
    <property type="entry name" value="Threonyl-trna Synthetase, Chain A, domain 2"/>
    <property type="match status" value="1"/>
</dbReference>
<dbReference type="Pfam" id="PF01411">
    <property type="entry name" value="tRNA-synt_2c"/>
    <property type="match status" value="1"/>
</dbReference>